<feature type="region of interest" description="Disordered" evidence="1">
    <location>
        <begin position="1"/>
        <end position="77"/>
    </location>
</feature>
<dbReference type="InterPro" id="IPR003615">
    <property type="entry name" value="HNH_nuc"/>
</dbReference>
<reference evidence="3 4" key="1">
    <citation type="submission" date="2016-09" db="EMBL/GenBank/DDBJ databases">
        <title>Genomic Taxonomy of the Vibrionaceae.</title>
        <authorList>
            <person name="Gonzalez-Castillo A."/>
            <person name="Gomez-Gil B."/>
            <person name="Enciso-Ibarra K."/>
        </authorList>
    </citation>
    <scope>NUCLEOTIDE SEQUENCE [LARGE SCALE GENOMIC DNA]</scope>
    <source>
        <strain evidence="3 4">CAIM 1902</strain>
    </source>
</reference>
<dbReference type="Pfam" id="PF13392">
    <property type="entry name" value="HNH_3"/>
    <property type="match status" value="1"/>
</dbReference>
<comment type="caution">
    <text evidence="3">The sequence shown here is derived from an EMBL/GenBank/DDBJ whole genome shotgun (WGS) entry which is preliminary data.</text>
</comment>
<dbReference type="EMBL" id="MJMH01000172">
    <property type="protein sequence ID" value="OLQ91652.1"/>
    <property type="molecule type" value="Genomic_DNA"/>
</dbReference>
<evidence type="ECO:0000313" key="3">
    <source>
        <dbReference type="EMBL" id="OLQ91652.1"/>
    </source>
</evidence>
<sequence length="77" mass="9088">MPRDYKKEYRDYHGSPLQIKRRAARNKARREAEKSGRVSKGDGKEVHHKDYNPQNNTPANVMIIPKKKNRTMQPKRS</sequence>
<gene>
    <name evidence="3" type="ORF">BIY20_09625</name>
</gene>
<feature type="compositionally biased region" description="Basic residues" evidence="1">
    <location>
        <begin position="19"/>
        <end position="28"/>
    </location>
</feature>
<keyword evidence="4" id="KW-1185">Reference proteome</keyword>
<accession>A0ABX3FFG7</accession>
<feature type="compositionally biased region" description="Basic and acidic residues" evidence="1">
    <location>
        <begin position="29"/>
        <end position="51"/>
    </location>
</feature>
<protein>
    <recommendedName>
        <fullName evidence="2">HNH nuclease domain-containing protein</fullName>
    </recommendedName>
</protein>
<feature type="compositionally biased region" description="Basic residues" evidence="1">
    <location>
        <begin position="65"/>
        <end position="77"/>
    </location>
</feature>
<organism evidence="3 4">
    <name type="scientific">Vibrio panuliri</name>
    <dbReference type="NCBI Taxonomy" id="1381081"/>
    <lineage>
        <taxon>Bacteria</taxon>
        <taxon>Pseudomonadati</taxon>
        <taxon>Pseudomonadota</taxon>
        <taxon>Gammaproteobacteria</taxon>
        <taxon>Vibrionales</taxon>
        <taxon>Vibrionaceae</taxon>
        <taxon>Vibrio</taxon>
    </lineage>
</organism>
<evidence type="ECO:0000313" key="4">
    <source>
        <dbReference type="Proteomes" id="UP000186039"/>
    </source>
</evidence>
<evidence type="ECO:0000259" key="2">
    <source>
        <dbReference type="Pfam" id="PF13392"/>
    </source>
</evidence>
<dbReference type="RefSeq" id="WP_075714999.1">
    <property type="nucleotide sequence ID" value="NZ_AP019656.1"/>
</dbReference>
<proteinExistence type="predicted"/>
<evidence type="ECO:0000256" key="1">
    <source>
        <dbReference type="SAM" id="MobiDB-lite"/>
    </source>
</evidence>
<dbReference type="Proteomes" id="UP000186039">
    <property type="component" value="Unassembled WGS sequence"/>
</dbReference>
<name>A0ABX3FFG7_9VIBR</name>
<feature type="domain" description="HNH nuclease" evidence="2">
    <location>
        <begin position="40"/>
        <end position="69"/>
    </location>
</feature>
<feature type="compositionally biased region" description="Basic and acidic residues" evidence="1">
    <location>
        <begin position="1"/>
        <end position="13"/>
    </location>
</feature>